<keyword evidence="1" id="KW-0812">Transmembrane</keyword>
<comment type="caution">
    <text evidence="2">The sequence shown here is derived from an EMBL/GenBank/DDBJ whole genome shotgun (WGS) entry which is preliminary data.</text>
</comment>
<accession>A0A937DB99</accession>
<organism evidence="2 3">
    <name type="scientific">Aquimarina mytili</name>
    <dbReference type="NCBI Taxonomy" id="874423"/>
    <lineage>
        <taxon>Bacteria</taxon>
        <taxon>Pseudomonadati</taxon>
        <taxon>Bacteroidota</taxon>
        <taxon>Flavobacteriia</taxon>
        <taxon>Flavobacteriales</taxon>
        <taxon>Flavobacteriaceae</taxon>
        <taxon>Aquimarina</taxon>
    </lineage>
</organism>
<feature type="transmembrane region" description="Helical" evidence="1">
    <location>
        <begin position="162"/>
        <end position="187"/>
    </location>
</feature>
<dbReference type="EMBL" id="JAERQJ010000004">
    <property type="protein sequence ID" value="MBL0684388.1"/>
    <property type="molecule type" value="Genomic_DNA"/>
</dbReference>
<protein>
    <recommendedName>
        <fullName evidence="4">Beta-carotene 15,15'-monooxygenase</fullName>
    </recommendedName>
</protein>
<evidence type="ECO:0000313" key="3">
    <source>
        <dbReference type="Proteomes" id="UP000651057"/>
    </source>
</evidence>
<feature type="transmembrane region" description="Helical" evidence="1">
    <location>
        <begin position="37"/>
        <end position="55"/>
    </location>
</feature>
<evidence type="ECO:0000313" key="2">
    <source>
        <dbReference type="EMBL" id="MBL0684388.1"/>
    </source>
</evidence>
<dbReference type="RefSeq" id="WP_201920467.1">
    <property type="nucleotide sequence ID" value="NZ_BAABAX010000003.1"/>
</dbReference>
<dbReference type="AlphaFoldDB" id="A0A937DB99"/>
<keyword evidence="3" id="KW-1185">Reference proteome</keyword>
<proteinExistence type="predicted"/>
<name>A0A937DB99_9FLAO</name>
<evidence type="ECO:0008006" key="4">
    <source>
        <dbReference type="Google" id="ProtNLM"/>
    </source>
</evidence>
<sequence length="207" mass="24042">MDELELLKKDWKKQESVLPKLSYKEIYPMILKKSSSMVKWIFVISVLEFILWASIDIAVRLSGSYDDLQGVNMKGFSIISTVISYSILIYFMVRFYLNYKRIQATDSAKVLMHNILKTRRTVKYYVWFNLSFLSLTTIALVTYLALFTDQFTSQASDEGTSIFLVVISTIVVLAFAIGVVALFYRIIYGILTRRLKNNYKELEKLEV</sequence>
<evidence type="ECO:0000256" key="1">
    <source>
        <dbReference type="SAM" id="Phobius"/>
    </source>
</evidence>
<keyword evidence="1" id="KW-1133">Transmembrane helix</keyword>
<feature type="transmembrane region" description="Helical" evidence="1">
    <location>
        <begin position="124"/>
        <end position="147"/>
    </location>
</feature>
<keyword evidence="1" id="KW-0472">Membrane</keyword>
<reference evidence="2" key="1">
    <citation type="submission" date="2021-01" db="EMBL/GenBank/DDBJ databases">
        <authorList>
            <person name="Zhong Y.L."/>
        </authorList>
    </citation>
    <scope>NUCLEOTIDE SEQUENCE</scope>
    <source>
        <strain evidence="2">KCTC 23302</strain>
    </source>
</reference>
<dbReference type="Proteomes" id="UP000651057">
    <property type="component" value="Unassembled WGS sequence"/>
</dbReference>
<feature type="transmembrane region" description="Helical" evidence="1">
    <location>
        <begin position="75"/>
        <end position="97"/>
    </location>
</feature>
<gene>
    <name evidence="2" type="ORF">JJQ60_12745</name>
</gene>